<feature type="transmembrane region" description="Helical" evidence="2">
    <location>
        <begin position="279"/>
        <end position="303"/>
    </location>
</feature>
<keyword evidence="2" id="KW-0812">Transmembrane</keyword>
<gene>
    <name evidence="3" type="ORF">AKJ09_08473</name>
</gene>
<dbReference type="Gene3D" id="1.25.40.10">
    <property type="entry name" value="Tetratricopeptide repeat domain"/>
    <property type="match status" value="1"/>
</dbReference>
<accession>A0A0K1Q8T2</accession>
<keyword evidence="4" id="KW-1185">Reference proteome</keyword>
<keyword evidence="2" id="KW-0472">Membrane</keyword>
<organism evidence="3 4">
    <name type="scientific">Labilithrix luteola</name>
    <dbReference type="NCBI Taxonomy" id="1391654"/>
    <lineage>
        <taxon>Bacteria</taxon>
        <taxon>Pseudomonadati</taxon>
        <taxon>Myxococcota</taxon>
        <taxon>Polyangia</taxon>
        <taxon>Polyangiales</taxon>
        <taxon>Labilitrichaceae</taxon>
        <taxon>Labilithrix</taxon>
    </lineage>
</organism>
<dbReference type="STRING" id="1391654.AKJ09_08473"/>
<dbReference type="KEGG" id="llu:AKJ09_08473"/>
<dbReference type="AlphaFoldDB" id="A0A0K1Q8T2"/>
<feature type="compositionally biased region" description="Basic and acidic residues" evidence="1">
    <location>
        <begin position="213"/>
        <end position="222"/>
    </location>
</feature>
<proteinExistence type="predicted"/>
<protein>
    <submittedName>
        <fullName evidence="3">Uncharacterized protein</fullName>
    </submittedName>
</protein>
<evidence type="ECO:0000256" key="1">
    <source>
        <dbReference type="SAM" id="MobiDB-lite"/>
    </source>
</evidence>
<dbReference type="InterPro" id="IPR011990">
    <property type="entry name" value="TPR-like_helical_dom_sf"/>
</dbReference>
<evidence type="ECO:0000256" key="2">
    <source>
        <dbReference type="SAM" id="Phobius"/>
    </source>
</evidence>
<dbReference type="OrthoDB" id="5516671at2"/>
<feature type="transmembrane region" description="Helical" evidence="2">
    <location>
        <begin position="226"/>
        <end position="250"/>
    </location>
</feature>
<evidence type="ECO:0000313" key="4">
    <source>
        <dbReference type="Proteomes" id="UP000064967"/>
    </source>
</evidence>
<name>A0A0K1Q8T2_9BACT</name>
<sequence length="330" mass="34322">MVVAGVFGAPFFYVPEARADAIADAEELFRRAKALIAQGKHEEACPLLKESYRLDPGQGTLLNLALCHEHTGRVASAWGEFRAVEQQARVSVPPRTERAELARQHAEKLEPRISRVRIVAPPDAKVPGLVVKIDGEERAELLWSGVPVDAGKRTVDVSAPGKKSKTFEITVEDGGSSQTVTLPRLEDTPSANPTPAPTLADTSTGTTTPSDPSSDRASDGSGRRTAGFIVGGIGVATLAAGAVFGVAAIVNNDKAQQCATPCSGAQADESNRATDRALVFANVANVAIPIGVVGTAIGAILVFTSGPSNKVALQPSVSSHSASLGFSGRW</sequence>
<reference evidence="3 4" key="1">
    <citation type="submission" date="2015-08" db="EMBL/GenBank/DDBJ databases">
        <authorList>
            <person name="Babu N.S."/>
            <person name="Beckwith C.J."/>
            <person name="Beseler K.G."/>
            <person name="Brison A."/>
            <person name="Carone J.V."/>
            <person name="Caskin T.P."/>
            <person name="Diamond M."/>
            <person name="Durham M.E."/>
            <person name="Foxe J.M."/>
            <person name="Go M."/>
            <person name="Henderson B.A."/>
            <person name="Jones I.B."/>
            <person name="McGettigan J.A."/>
            <person name="Micheletti S.J."/>
            <person name="Nasrallah M.E."/>
            <person name="Ortiz D."/>
            <person name="Piller C.R."/>
            <person name="Privatt S.R."/>
            <person name="Schneider S.L."/>
            <person name="Sharp S."/>
            <person name="Smith T.C."/>
            <person name="Stanton J.D."/>
            <person name="Ullery H.E."/>
            <person name="Wilson R.J."/>
            <person name="Serrano M.G."/>
            <person name="Buck G."/>
            <person name="Lee V."/>
            <person name="Wang Y."/>
            <person name="Carvalho R."/>
            <person name="Voegtly L."/>
            <person name="Shi R."/>
            <person name="Duckworth R."/>
            <person name="Johnson A."/>
            <person name="Loviza R."/>
            <person name="Walstead R."/>
            <person name="Shah Z."/>
            <person name="Kiflezghi M."/>
            <person name="Wade K."/>
            <person name="Ball S.L."/>
            <person name="Bradley K.W."/>
            <person name="Asai D.J."/>
            <person name="Bowman C.A."/>
            <person name="Russell D.A."/>
            <person name="Pope W.H."/>
            <person name="Jacobs-Sera D."/>
            <person name="Hendrix R.W."/>
            <person name="Hatfull G.F."/>
        </authorList>
    </citation>
    <scope>NUCLEOTIDE SEQUENCE [LARGE SCALE GENOMIC DNA]</scope>
    <source>
        <strain evidence="3 4">DSM 27648</strain>
    </source>
</reference>
<keyword evidence="2" id="KW-1133">Transmembrane helix</keyword>
<evidence type="ECO:0000313" key="3">
    <source>
        <dbReference type="EMBL" id="AKV01810.1"/>
    </source>
</evidence>
<feature type="region of interest" description="Disordered" evidence="1">
    <location>
        <begin position="171"/>
        <end position="223"/>
    </location>
</feature>
<dbReference type="SUPFAM" id="SSF48452">
    <property type="entry name" value="TPR-like"/>
    <property type="match status" value="1"/>
</dbReference>
<dbReference type="RefSeq" id="WP_146652836.1">
    <property type="nucleotide sequence ID" value="NZ_CP012333.1"/>
</dbReference>
<dbReference type="EMBL" id="CP012333">
    <property type="protein sequence ID" value="AKV01810.1"/>
    <property type="molecule type" value="Genomic_DNA"/>
</dbReference>
<feature type="compositionally biased region" description="Low complexity" evidence="1">
    <location>
        <begin position="197"/>
        <end position="212"/>
    </location>
</feature>
<dbReference type="Proteomes" id="UP000064967">
    <property type="component" value="Chromosome"/>
</dbReference>